<organism evidence="3 4">
    <name type="scientific">Arachidicoccus soli</name>
    <dbReference type="NCBI Taxonomy" id="2341117"/>
    <lineage>
        <taxon>Bacteria</taxon>
        <taxon>Pseudomonadati</taxon>
        <taxon>Bacteroidota</taxon>
        <taxon>Chitinophagia</taxon>
        <taxon>Chitinophagales</taxon>
        <taxon>Chitinophagaceae</taxon>
        <taxon>Arachidicoccus</taxon>
    </lineage>
</organism>
<feature type="region of interest" description="Disordered" evidence="1">
    <location>
        <begin position="735"/>
        <end position="763"/>
    </location>
</feature>
<dbReference type="OrthoDB" id="9802320at2"/>
<dbReference type="GO" id="GO:1990351">
    <property type="term" value="C:transporter complex"/>
    <property type="evidence" value="ECO:0007669"/>
    <property type="project" value="TreeGrafter"/>
</dbReference>
<dbReference type="KEGG" id="ark:D6B99_01580"/>
<dbReference type="GO" id="GO:0009279">
    <property type="term" value="C:cell outer membrane"/>
    <property type="evidence" value="ECO:0007669"/>
    <property type="project" value="TreeGrafter"/>
</dbReference>
<evidence type="ECO:0000313" key="4">
    <source>
        <dbReference type="Proteomes" id="UP000266118"/>
    </source>
</evidence>
<sequence>MVNRCKVRTKYLLWACIGFLFLFAFLSPAKSFPHSPYYFINNNADSIPASWASKLIYKNASNALTLSNKPPLDLSIYSKDSLAFIVDYKAKDSTVLMVPQNQFYLHNEAEIKNPDADISANTIEFNKNTNIVKFYGNKDTSNAISGRPTILQNGSKSILDSGYYNIKSQKGILKNTYYNEGEIYVQAAIAKKIDSNSIFVKDARFTTCNLDPPHFDLHAFKMKMISGKLAVSGPAIPEFEGVPMPIVIPFGIYPLTRGRHSGLLPAVFQQDNIKGLGLTGLGYYKVINDYWDVTTRVDLYSYGGYTINVNPDYYKRYAYRGNLNVSYQFTKTLNSYGNVAQEYTKNKTIHIGWSHSMDSKAHPGESFSASVNAGSTLYNSLQTLNPYQSFNNQLNSSITFSKNWDNGKYNLSMQANHSQNSVNHSINIQFPTINFSTATINPFQKKELVGKPKWYENIGISYNGTFQNQLSFYDTAKNSIKSLLDTMQWGAQHQIPITLTLPAVGPLLFSPSVSYSENWISRKLISHWDSTLAKVDTTIEKGFFTARQMSFGIAMNTRIFGTMNFKHGNIRAIHHEIRPTISLNYTPNMASSYFKTLQVDTTGRKQRVSEYSYPGSVGGFSETTFGGINFGIDNILQMKVLNKKDTTGDPDKETKKVSLIDGLSINSGYNLVADSLNWSPVSFSLRSSLFNNKLNFNANMTLDQYETDAYGTRINKLLWSQGKLGRITNGTISMSTSFSSKKTDQKTDQQRVASDPDPNMPPDQQLQQLNYVRDHASDFVDFNIPWNIQASYAMGFSKVINPDYSGFHNVYNSSLNLNGDFSLSPKWKAGGSIYFDVIHHQVGMMTLFLTRDMHCWQMAINVSPIGRFKSFSIVLNPKSGILRDLRINRSRSFY</sequence>
<dbReference type="InterPro" id="IPR050218">
    <property type="entry name" value="LptD"/>
</dbReference>
<dbReference type="AlphaFoldDB" id="A0A386HTD6"/>
<accession>A0A386HTD6</accession>
<reference evidence="3 4" key="1">
    <citation type="submission" date="2018-09" db="EMBL/GenBank/DDBJ databases">
        <title>Arachidicoccus sp. nov., a bacterium isolated from soil.</title>
        <authorList>
            <person name="Weon H.-Y."/>
            <person name="Kwon S.-W."/>
            <person name="Lee S.A."/>
        </authorList>
    </citation>
    <scope>NUCLEOTIDE SEQUENCE [LARGE SCALE GENOMIC DNA]</scope>
    <source>
        <strain evidence="3 4">KIS59-12</strain>
    </source>
</reference>
<dbReference type="Pfam" id="PF19838">
    <property type="entry name" value="LptD_2"/>
    <property type="match status" value="1"/>
</dbReference>
<dbReference type="Proteomes" id="UP000266118">
    <property type="component" value="Chromosome"/>
</dbReference>
<evidence type="ECO:0000259" key="2">
    <source>
        <dbReference type="Pfam" id="PF19838"/>
    </source>
</evidence>
<name>A0A386HTD6_9BACT</name>
<keyword evidence="4" id="KW-1185">Reference proteome</keyword>
<feature type="domain" description="LPS-assembly protein LptD central" evidence="2">
    <location>
        <begin position="231"/>
        <end position="705"/>
    </location>
</feature>
<evidence type="ECO:0000256" key="1">
    <source>
        <dbReference type="SAM" id="MobiDB-lite"/>
    </source>
</evidence>
<protein>
    <submittedName>
        <fullName evidence="3">LPS-assembly protein LptD</fullName>
    </submittedName>
</protein>
<dbReference type="PANTHER" id="PTHR30189">
    <property type="entry name" value="LPS-ASSEMBLY PROTEIN"/>
    <property type="match status" value="1"/>
</dbReference>
<gene>
    <name evidence="3" type="ORF">D6B99_01580</name>
</gene>
<proteinExistence type="predicted"/>
<dbReference type="InterPro" id="IPR045659">
    <property type="entry name" value="LptD_2"/>
</dbReference>
<evidence type="ECO:0000313" key="3">
    <source>
        <dbReference type="EMBL" id="AYD49238.1"/>
    </source>
</evidence>
<dbReference type="EMBL" id="CP032489">
    <property type="protein sequence ID" value="AYD49238.1"/>
    <property type="molecule type" value="Genomic_DNA"/>
</dbReference>
<dbReference type="PANTHER" id="PTHR30189:SF1">
    <property type="entry name" value="LPS-ASSEMBLY PROTEIN LPTD"/>
    <property type="match status" value="1"/>
</dbReference>